<keyword evidence="1" id="KW-0472">Membrane</keyword>
<gene>
    <name evidence="2" type="ORF">GCM10022281_24680</name>
</gene>
<comment type="caution">
    <text evidence="2">The sequence shown here is derived from an EMBL/GenBank/DDBJ whole genome shotgun (WGS) entry which is preliminary data.</text>
</comment>
<proteinExistence type="predicted"/>
<keyword evidence="1" id="KW-1133">Transmembrane helix</keyword>
<keyword evidence="3" id="KW-1185">Reference proteome</keyword>
<reference evidence="3" key="1">
    <citation type="journal article" date="2019" name="Int. J. Syst. Evol. Microbiol.">
        <title>The Global Catalogue of Microorganisms (GCM) 10K type strain sequencing project: providing services to taxonomists for standard genome sequencing and annotation.</title>
        <authorList>
            <consortium name="The Broad Institute Genomics Platform"/>
            <consortium name="The Broad Institute Genome Sequencing Center for Infectious Disease"/>
            <person name="Wu L."/>
            <person name="Ma J."/>
        </authorList>
    </citation>
    <scope>NUCLEOTIDE SEQUENCE [LARGE SCALE GENOMIC DNA]</scope>
    <source>
        <strain evidence="3">JCM 17564</strain>
    </source>
</reference>
<dbReference type="RefSeq" id="WP_344697396.1">
    <property type="nucleotide sequence ID" value="NZ_BAABBR010000001.1"/>
</dbReference>
<keyword evidence="1" id="KW-0812">Transmembrane</keyword>
<evidence type="ECO:0000313" key="2">
    <source>
        <dbReference type="EMBL" id="GAA4042562.1"/>
    </source>
</evidence>
<dbReference type="Proteomes" id="UP001424459">
    <property type="component" value="Unassembled WGS sequence"/>
</dbReference>
<organism evidence="2 3">
    <name type="scientific">Sphingomonas rosea</name>
    <dbReference type="NCBI Taxonomy" id="335605"/>
    <lineage>
        <taxon>Bacteria</taxon>
        <taxon>Pseudomonadati</taxon>
        <taxon>Pseudomonadota</taxon>
        <taxon>Alphaproteobacteria</taxon>
        <taxon>Sphingomonadales</taxon>
        <taxon>Sphingomonadaceae</taxon>
        <taxon>Sphingomonas</taxon>
    </lineage>
</organism>
<evidence type="ECO:0000313" key="3">
    <source>
        <dbReference type="Proteomes" id="UP001424459"/>
    </source>
</evidence>
<sequence>MDGSGDDMLGWSLDGLAAGLLGAAVGVSALLLGQGVPGVVAAAAVSLTALAMLRQVRPEPRRFKLPVFALPAVPVEAVDVLDLTDVAEDEEAMLLEDRLEPAPEDSRVVQLFAARPLPTPGELRQRIEAHLGERPESRGGTVLELEVDATAALRQALGDLRRSLA</sequence>
<evidence type="ECO:0000256" key="1">
    <source>
        <dbReference type="SAM" id="Phobius"/>
    </source>
</evidence>
<accession>A0ABP7UG02</accession>
<feature type="transmembrane region" description="Helical" evidence="1">
    <location>
        <begin position="20"/>
        <end position="53"/>
    </location>
</feature>
<dbReference type="EMBL" id="BAABBR010000001">
    <property type="protein sequence ID" value="GAA4042562.1"/>
    <property type="molecule type" value="Genomic_DNA"/>
</dbReference>
<protein>
    <submittedName>
        <fullName evidence="2">Uncharacterized protein</fullName>
    </submittedName>
</protein>
<name>A0ABP7UG02_9SPHN</name>